<accession>A0A660S9V9</accession>
<dbReference type="SUPFAM" id="SSF52540">
    <property type="entry name" value="P-loop containing nucleoside triphosphate hydrolases"/>
    <property type="match status" value="1"/>
</dbReference>
<evidence type="ECO:0000256" key="1">
    <source>
        <dbReference type="ARBA" id="ARBA00004202"/>
    </source>
</evidence>
<dbReference type="GO" id="GO:0043190">
    <property type="term" value="C:ATP-binding cassette (ABC) transporter complex"/>
    <property type="evidence" value="ECO:0007669"/>
    <property type="project" value="TreeGrafter"/>
</dbReference>
<dbReference type="InterPro" id="IPR027417">
    <property type="entry name" value="P-loop_NTPase"/>
</dbReference>
<dbReference type="PANTHER" id="PTHR43553:SF27">
    <property type="entry name" value="ENERGY-COUPLING FACTOR TRANSPORTER ATP-BINDING PROTEIN ECFA2"/>
    <property type="match status" value="1"/>
</dbReference>
<evidence type="ECO:0000313" key="10">
    <source>
        <dbReference type="Proteomes" id="UP000282321"/>
    </source>
</evidence>
<dbReference type="InterPro" id="IPR015856">
    <property type="entry name" value="ABC_transpr_CbiO/EcfA_su"/>
</dbReference>
<keyword evidence="6" id="KW-1278">Translocase</keyword>
<dbReference type="AlphaFoldDB" id="A0A660S9V9"/>
<keyword evidence="7" id="KW-0472">Membrane</keyword>
<dbReference type="SMART" id="SM00382">
    <property type="entry name" value="AAA"/>
    <property type="match status" value="1"/>
</dbReference>
<reference evidence="9 10" key="1">
    <citation type="submission" date="2018-06" db="EMBL/GenBank/DDBJ databases">
        <title>Extensive metabolic versatility and redundancy in microbially diverse, dynamic hydrothermal sediments.</title>
        <authorList>
            <person name="Dombrowski N."/>
            <person name="Teske A."/>
            <person name="Baker B.J."/>
        </authorList>
    </citation>
    <scope>NUCLEOTIDE SEQUENCE [LARGE SCALE GENOMIC DNA]</scope>
    <source>
        <strain evidence="9">B35_G9</strain>
    </source>
</reference>
<evidence type="ECO:0000256" key="6">
    <source>
        <dbReference type="ARBA" id="ARBA00022967"/>
    </source>
</evidence>
<organism evidence="9 10">
    <name type="scientific">candidate division TA06 bacterium</name>
    <dbReference type="NCBI Taxonomy" id="2250710"/>
    <lineage>
        <taxon>Bacteria</taxon>
        <taxon>Bacteria division TA06</taxon>
    </lineage>
</organism>
<dbReference type="InterPro" id="IPR003439">
    <property type="entry name" value="ABC_transporter-like_ATP-bd"/>
</dbReference>
<dbReference type="InterPro" id="IPR017871">
    <property type="entry name" value="ABC_transporter-like_CS"/>
</dbReference>
<evidence type="ECO:0000256" key="7">
    <source>
        <dbReference type="ARBA" id="ARBA00023136"/>
    </source>
</evidence>
<evidence type="ECO:0000256" key="3">
    <source>
        <dbReference type="ARBA" id="ARBA00022475"/>
    </source>
</evidence>
<evidence type="ECO:0000256" key="4">
    <source>
        <dbReference type="ARBA" id="ARBA00022741"/>
    </source>
</evidence>
<dbReference type="PANTHER" id="PTHR43553">
    <property type="entry name" value="HEAVY METAL TRANSPORTER"/>
    <property type="match status" value="1"/>
</dbReference>
<dbReference type="GO" id="GO:0005524">
    <property type="term" value="F:ATP binding"/>
    <property type="evidence" value="ECO:0007669"/>
    <property type="project" value="UniProtKB-KW"/>
</dbReference>
<evidence type="ECO:0000313" key="9">
    <source>
        <dbReference type="EMBL" id="RKX67594.1"/>
    </source>
</evidence>
<dbReference type="Proteomes" id="UP000282321">
    <property type="component" value="Unassembled WGS sequence"/>
</dbReference>
<dbReference type="InterPro" id="IPR003593">
    <property type="entry name" value="AAA+_ATPase"/>
</dbReference>
<dbReference type="PROSITE" id="PS00211">
    <property type="entry name" value="ABC_TRANSPORTER_1"/>
    <property type="match status" value="1"/>
</dbReference>
<gene>
    <name evidence="9" type="ORF">DRP44_02085</name>
</gene>
<name>A0A660S9V9_UNCT6</name>
<evidence type="ECO:0000256" key="2">
    <source>
        <dbReference type="ARBA" id="ARBA00022448"/>
    </source>
</evidence>
<comment type="subcellular location">
    <subcellularLocation>
        <location evidence="1">Cell membrane</location>
        <topology evidence="1">Peripheral membrane protein</topology>
    </subcellularLocation>
</comment>
<keyword evidence="5" id="KW-0067">ATP-binding</keyword>
<protein>
    <recommendedName>
        <fullName evidence="8">ABC transporter domain-containing protein</fullName>
    </recommendedName>
</protein>
<feature type="domain" description="ABC transporter" evidence="8">
    <location>
        <begin position="2"/>
        <end position="221"/>
    </location>
</feature>
<evidence type="ECO:0000259" key="8">
    <source>
        <dbReference type="PROSITE" id="PS50893"/>
    </source>
</evidence>
<dbReference type="PROSITE" id="PS50893">
    <property type="entry name" value="ABC_TRANSPORTER_2"/>
    <property type="match status" value="1"/>
</dbReference>
<dbReference type="CDD" id="cd03225">
    <property type="entry name" value="ABC_cobalt_CbiO_domain1"/>
    <property type="match status" value="1"/>
</dbReference>
<dbReference type="InterPro" id="IPR050095">
    <property type="entry name" value="ECF_ABC_transporter_ATP-bd"/>
</dbReference>
<keyword evidence="2" id="KW-0813">Transport</keyword>
<dbReference type="Gene3D" id="3.40.50.300">
    <property type="entry name" value="P-loop containing nucleotide triphosphate hydrolases"/>
    <property type="match status" value="1"/>
</dbReference>
<dbReference type="EMBL" id="QNBC01000016">
    <property type="protein sequence ID" value="RKX67594.1"/>
    <property type="molecule type" value="Genomic_DNA"/>
</dbReference>
<comment type="caution">
    <text evidence="9">The sequence shown here is derived from an EMBL/GenBank/DDBJ whole genome shotgun (WGS) entry which is preliminary data.</text>
</comment>
<dbReference type="GO" id="GO:0016887">
    <property type="term" value="F:ATP hydrolysis activity"/>
    <property type="evidence" value="ECO:0007669"/>
    <property type="project" value="InterPro"/>
</dbReference>
<keyword evidence="4" id="KW-0547">Nucleotide-binding</keyword>
<dbReference type="GO" id="GO:0042626">
    <property type="term" value="F:ATPase-coupled transmembrane transporter activity"/>
    <property type="evidence" value="ECO:0007669"/>
    <property type="project" value="TreeGrafter"/>
</dbReference>
<keyword evidence="3" id="KW-1003">Cell membrane</keyword>
<proteinExistence type="predicted"/>
<dbReference type="Pfam" id="PF00005">
    <property type="entry name" value="ABC_tran"/>
    <property type="match status" value="1"/>
</dbReference>
<evidence type="ECO:0000256" key="5">
    <source>
        <dbReference type="ARBA" id="ARBA00022840"/>
    </source>
</evidence>
<sequence length="239" mass="27139">MLKVDGVSFEANGKKILNNVSLEMRKGEVRGLLGPNGSGKTTLLDLIAGVKKPSGGSITVEGEIGYLFQFPERNIFAENVFDEIAFWARNKKMSQINDRVRNVMSSVRLDFNGFYKRSPFLLSYGEKRKVSIASILIGEPDLILFDEPDAGLSKKSMEDLIYTIREYSEKGISFLIVSHNLVFLSKITDKIDILLNGRVEFEGQFEECCELCRKLHYKPPFECELILNFPEIFTKFKNS</sequence>